<dbReference type="AlphaFoldDB" id="A0A844ZAK4"/>
<dbReference type="Pfam" id="PF09835">
    <property type="entry name" value="DUF2062"/>
    <property type="match status" value="1"/>
</dbReference>
<dbReference type="EMBL" id="WTYZ01000001">
    <property type="protein sequence ID" value="MXO83900.1"/>
    <property type="molecule type" value="Genomic_DNA"/>
</dbReference>
<keyword evidence="4" id="KW-1185">Reference proteome</keyword>
<dbReference type="RefSeq" id="WP_160614204.1">
    <property type="nucleotide sequence ID" value="NZ_JAUFQM010000001.1"/>
</dbReference>
<reference evidence="3 4" key="1">
    <citation type="submission" date="2019-12" db="EMBL/GenBank/DDBJ databases">
        <title>Genomic-based taxomic classification of the family Erythrobacteraceae.</title>
        <authorList>
            <person name="Xu L."/>
        </authorList>
    </citation>
    <scope>NUCLEOTIDE SEQUENCE [LARGE SCALE GENOMIC DNA]</scope>
    <source>
        <strain evidence="3 4">KCTC 42006</strain>
    </source>
</reference>
<dbReference type="OrthoDB" id="7390525at2"/>
<evidence type="ECO:0000313" key="3">
    <source>
        <dbReference type="EMBL" id="MXO83900.1"/>
    </source>
</evidence>
<sequence>MVNFRSKTFLADLIRKYTPTREEMARNKYLAPIAHRFLTPELWRFTRRSVPRGVALGIFSGFIIPVGQIFLAAFLALPARANVPLSALVTFITNPFTFPFWAVAANKVGGFILKIDRAATGGEMESEMTSGRWSWFLELFEGVGVTVLVTIFGFIVLAIVGAAIGYVVSSFVWRFVVARKRTKRLKQMEARLDKRLEASKG</sequence>
<keyword evidence="1" id="KW-0472">Membrane</keyword>
<feature type="transmembrane region" description="Helical" evidence="1">
    <location>
        <begin position="143"/>
        <end position="176"/>
    </location>
</feature>
<dbReference type="InterPro" id="IPR018639">
    <property type="entry name" value="DUF2062"/>
</dbReference>
<comment type="caution">
    <text evidence="3">The sequence shown here is derived from an EMBL/GenBank/DDBJ whole genome shotgun (WGS) entry which is preliminary data.</text>
</comment>
<protein>
    <submittedName>
        <fullName evidence="3">DUF2062 domain-containing protein</fullName>
    </submittedName>
</protein>
<evidence type="ECO:0000259" key="2">
    <source>
        <dbReference type="Pfam" id="PF09835"/>
    </source>
</evidence>
<dbReference type="PANTHER" id="PTHR40547">
    <property type="entry name" value="SLL0298 PROTEIN"/>
    <property type="match status" value="1"/>
</dbReference>
<keyword evidence="1" id="KW-0812">Transmembrane</keyword>
<dbReference type="PANTHER" id="PTHR40547:SF1">
    <property type="entry name" value="SLL0298 PROTEIN"/>
    <property type="match status" value="1"/>
</dbReference>
<gene>
    <name evidence="3" type="ORF">GRI35_11045</name>
</gene>
<organism evidence="3 4">
    <name type="scientific">Pontixanthobacter aestiaquae</name>
    <dbReference type="NCBI Taxonomy" id="1509367"/>
    <lineage>
        <taxon>Bacteria</taxon>
        <taxon>Pseudomonadati</taxon>
        <taxon>Pseudomonadota</taxon>
        <taxon>Alphaproteobacteria</taxon>
        <taxon>Sphingomonadales</taxon>
        <taxon>Erythrobacteraceae</taxon>
        <taxon>Pontixanthobacter</taxon>
    </lineage>
</organism>
<keyword evidence="1" id="KW-1133">Transmembrane helix</keyword>
<dbReference type="Proteomes" id="UP000460290">
    <property type="component" value="Unassembled WGS sequence"/>
</dbReference>
<proteinExistence type="predicted"/>
<accession>A0A844ZAK4</accession>
<feature type="transmembrane region" description="Helical" evidence="1">
    <location>
        <begin position="54"/>
        <end position="77"/>
    </location>
</feature>
<name>A0A844ZAK4_9SPHN</name>
<evidence type="ECO:0000256" key="1">
    <source>
        <dbReference type="SAM" id="Phobius"/>
    </source>
</evidence>
<evidence type="ECO:0000313" key="4">
    <source>
        <dbReference type="Proteomes" id="UP000460290"/>
    </source>
</evidence>
<feature type="domain" description="DUF2062" evidence="2">
    <location>
        <begin position="32"/>
        <end position="181"/>
    </location>
</feature>